<dbReference type="SMART" id="SM01308">
    <property type="entry name" value="RICTOR_N"/>
    <property type="match status" value="1"/>
</dbReference>
<dbReference type="OrthoDB" id="271111at2759"/>
<dbReference type="Pfam" id="PF14668">
    <property type="entry name" value="RICTOR_V"/>
    <property type="match status" value="1"/>
</dbReference>
<evidence type="ECO:0000313" key="5">
    <source>
        <dbReference type="EMBL" id="KAG7663748.1"/>
    </source>
</evidence>
<feature type="domain" description="Rapamycin-insensitive companion of mTOR N-terminal" evidence="3">
    <location>
        <begin position="170"/>
        <end position="588"/>
    </location>
</feature>
<dbReference type="RefSeq" id="XP_049263980.1">
    <property type="nucleotide sequence ID" value="XM_049406501.1"/>
</dbReference>
<sequence length="1313" mass="150447">MNINTSYSKIQDILTNKSSQSSTATATNTSNLPTIKPSQYELERTRSSTITSMDAVTIHSVVDRDRLPIYYGYDDNDDDTHDNDDHPIDTSSTITDIQLLTPDKAHSLSSPHGQPDPTIRPTLLRKRSATTSVIEDVTTSQQLQSPTWILSNLLSNFGGALRDMDEYTIVSKSNDLVLLFQNYPNLRDEIQIKSVIPKVQFMLYHKISEVRSSGYRILRYCISNYESLNLLIQSKLLIFLIVTLGKKPGSRQGVNRCNLCELEQAVKLIREFLNIDNGADNLSIGVVKALIAIVESNENDDNGRYYQNATNGDGHDDDYDDDDDIEAMPEWFKNACLETICEIAILKPELVFHSGGFKLIMNSIIDGSVEISSTCLMLLFKIMDFQNSRKFLRNGFDLDSLISIFSNSTDDVEVVNGGGGGGDKSRRVVSNFKLQKVSFLISILLKHFNGLIAYSIGNFISIKNLIANLSKRNPKVRDYIMDIFFDVLGIQQFPWLANSAIGESIKRFNDSIKNQNYSFEYPILDPIENQFEYNIKNHYCGLIVLILIKNDIFPKLIEIIEQNLDQSNTKKATRLLTHIYSMANNFLPSELICKDLLLPNLSSHASFEVVSVTRKNFITSTDYLSNIKTSIQKINLQQRYNVDDAEFKSLITNTKILTIKEFEDWNWTLLLNLIQGPLRNPKRFDETIEKYPKFLKRIMSFYRPFKYRFSKVLLTSRGSTKYINIGCQLLEMLLEFDQGVKYLSTSKLLPQLSEIVAQIDPYSGVASKESIISKKRIENTCSVGYLRFIGVLSGKAAGIKMLEHWQFFTLLSHIVESTVQSENNNTFLLTLFKYIDFSLDSQFRLILMYCLKISNLKIRNYLLKHLLPSLIKITQCEFFVIRILVANLYDSDYEFVQRSIDLLYEYYQSNSFTNLDRLIALRPSISILSRYETTGRNLLIRMFQVPIGFKYLEESGFLDSEFDKWCKIDGFSYLSKIETLIKCQFFPFLNQGPPSTSLSVYFFKYLLSTEEGLNYFSYGKGKEFLDGIIESIEIIFTTINQQDEFLDIDNQDQTRGDLLHDLKQNLWIIGNIASSKHGIKLLDPMYSTTTIQPKKSIIDLILENFHTCPIWQLRGICFYILGMISNTIEGIEILDEFNWISVLDQYGNSKCLTFPNCEISEFFKIEITNPYRDTRYYQIFNNVGSGSGAGTSFVWNIDNLKNGDAGGDVIGDELLESDEDSSGNVRVNDRIISLMQHLNAVLSKIENKAIRELIKLKKQSPELFNDMGLFLEVIKLVDKGTFKFQKRVFIFNLFSDTKVLENLVKRERRGSFR</sequence>
<dbReference type="Pfam" id="PF14664">
    <property type="entry name" value="RICTOR_N"/>
    <property type="match status" value="1"/>
</dbReference>
<reference evidence="5 6" key="1">
    <citation type="journal article" date="2021" name="DNA Res.">
        <title>Genome analysis of Candida subhashii reveals its hybrid nature and dual mitochondrial genome conformations.</title>
        <authorList>
            <person name="Mixao V."/>
            <person name="Hegedusova E."/>
            <person name="Saus E."/>
            <person name="Pryszcz L.P."/>
            <person name="Cillingova A."/>
            <person name="Nosek J."/>
            <person name="Gabaldon T."/>
        </authorList>
    </citation>
    <scope>NUCLEOTIDE SEQUENCE [LARGE SCALE GENOMIC DNA]</scope>
    <source>
        <strain evidence="5 6">CBS 10753</strain>
    </source>
</reference>
<feature type="domain" description="Rapamycin-insensitive companion of mTOR" evidence="4">
    <location>
        <begin position="1059"/>
        <end position="1141"/>
    </location>
</feature>
<dbReference type="SMART" id="SM01307">
    <property type="entry name" value="RICTOR_M"/>
    <property type="match status" value="1"/>
</dbReference>
<organism evidence="5 6">
    <name type="scientific">[Candida] subhashii</name>
    <dbReference type="NCBI Taxonomy" id="561895"/>
    <lineage>
        <taxon>Eukaryota</taxon>
        <taxon>Fungi</taxon>
        <taxon>Dikarya</taxon>
        <taxon>Ascomycota</taxon>
        <taxon>Saccharomycotina</taxon>
        <taxon>Pichiomycetes</taxon>
        <taxon>Debaryomycetaceae</taxon>
        <taxon>Spathaspora</taxon>
    </lineage>
</organism>
<dbReference type="Proteomes" id="UP000694255">
    <property type="component" value="Unassembled WGS sequence"/>
</dbReference>
<dbReference type="InterPro" id="IPR028267">
    <property type="entry name" value="Pianissimo_N"/>
</dbReference>
<dbReference type="InterPro" id="IPR028268">
    <property type="entry name" value="Pianissimo_fam"/>
</dbReference>
<dbReference type="EMBL" id="JAGSYN010000119">
    <property type="protein sequence ID" value="KAG7663748.1"/>
    <property type="molecule type" value="Genomic_DNA"/>
</dbReference>
<evidence type="ECO:0000259" key="3">
    <source>
        <dbReference type="SMART" id="SM01308"/>
    </source>
</evidence>
<evidence type="ECO:0000313" key="6">
    <source>
        <dbReference type="Proteomes" id="UP000694255"/>
    </source>
</evidence>
<gene>
    <name evidence="5" type="ORF">J8A68_002721</name>
</gene>
<dbReference type="SMART" id="SM01310">
    <property type="entry name" value="RICTOR_V"/>
    <property type="match status" value="1"/>
</dbReference>
<dbReference type="PANTHER" id="PTHR13298:SF11">
    <property type="entry name" value="RAPAMYCIN-INSENSITIVE COMPANION OF MTOR"/>
    <property type="match status" value="1"/>
</dbReference>
<comment type="caution">
    <text evidence="5">The sequence shown here is derived from an EMBL/GenBank/DDBJ whole genome shotgun (WGS) entry which is preliminary data.</text>
</comment>
<protein>
    <submittedName>
        <fullName evidence="5">Uncharacterized protein</fullName>
    </submittedName>
</protein>
<feature type="domain" description="Rapamycin-insensitive companion of mTOR middle" evidence="2">
    <location>
        <begin position="642"/>
        <end position="872"/>
    </location>
</feature>
<dbReference type="GeneID" id="73469522"/>
<dbReference type="Pfam" id="PF14666">
    <property type="entry name" value="RICTOR_M"/>
    <property type="match status" value="1"/>
</dbReference>
<dbReference type="InterPro" id="IPR029452">
    <property type="entry name" value="RICTOR_V"/>
</dbReference>
<dbReference type="InterPro" id="IPR029451">
    <property type="entry name" value="RICTOR_M"/>
</dbReference>
<feature type="region of interest" description="Disordered" evidence="1">
    <location>
        <begin position="74"/>
        <end position="93"/>
    </location>
</feature>
<evidence type="ECO:0000259" key="2">
    <source>
        <dbReference type="SMART" id="SM01307"/>
    </source>
</evidence>
<name>A0A8J5QKE1_9ASCO</name>
<dbReference type="SMART" id="SM01303">
    <property type="entry name" value="RasGEF_N_2"/>
    <property type="match status" value="1"/>
</dbReference>
<evidence type="ECO:0000259" key="4">
    <source>
        <dbReference type="SMART" id="SM01310"/>
    </source>
</evidence>
<dbReference type="InterPro" id="IPR029453">
    <property type="entry name" value="Rictor_IV"/>
</dbReference>
<accession>A0A8J5QKE1</accession>
<dbReference type="GO" id="GO:0031932">
    <property type="term" value="C:TORC2 complex"/>
    <property type="evidence" value="ECO:0007669"/>
    <property type="project" value="InterPro"/>
</dbReference>
<proteinExistence type="predicted"/>
<dbReference type="GO" id="GO:0038203">
    <property type="term" value="P:TORC2 signaling"/>
    <property type="evidence" value="ECO:0007669"/>
    <property type="project" value="TreeGrafter"/>
</dbReference>
<evidence type="ECO:0000256" key="1">
    <source>
        <dbReference type="SAM" id="MobiDB-lite"/>
    </source>
</evidence>
<dbReference type="Pfam" id="PF14663">
    <property type="entry name" value="RasGEF_N_2"/>
    <property type="match status" value="1"/>
</dbReference>
<keyword evidence="6" id="KW-1185">Reference proteome</keyword>
<dbReference type="PANTHER" id="PTHR13298">
    <property type="entry name" value="CYTOSOLIC REGULATOR PIANISSIMO"/>
    <property type="match status" value="1"/>
</dbReference>